<protein>
    <recommendedName>
        <fullName evidence="6">Minor structural protein</fullName>
    </recommendedName>
</protein>
<keyword evidence="5" id="KW-1185">Reference proteome</keyword>
<sequence>MGEISPVHKEIGGKRMSLGNQYLILDSHFNNVGLLTVDGATKFTSDSISMQLADSDATSTEYDDDVSVGTEDNYQGTVNLNAQSKKFDHKGTVTVPQGQPDSDKVVSGNYLAYHDDYLNRWYVMYIYSTSEETTITSSVNTVAYVCNLMLRDLAFTIPIKSTVTSQNAEQVFSKVFQNSGWQVDYNTSNVNLVSTDMFDGKTKGTVLLQSAIQLFDVEIDAYVTINTQGKIVDKIVEITDELSSDIVYKEAIFGQNITNIKRTTVAAPITKLYAYGENGSTMAPHNNGATYIVDDDANQLYNYEGSLQGKYLEGVITANQISDNTGLKAWAQQMLKLFNHPRTYYEVNVAPGFLPPLGTTIRFKDDHITPALDATGRVIQRTISFASPYSSTIAFGEFVTVPVATPSWLTDYQSALEDAVSKALSDATAITPVLSHPDGLDFAQGETSKRLLLSAWVGKQNISTYVDSKGFAWRHVNTDGSIDPNWEQTGDIINVTPSLMGNIRAYIDGDYISEDPELSINQNNYVKIGEFDPYDSDVHRIAQHLEQLDDGTWYESAATSGDDCNFMHRDKDFKLIDKMVLTGGGHGTTFGVMYQEGQPWIMCNQRNSSGNWDIVRFKYQGGKTLGINDTDHLITPGGYPRVAFDREHNVAGYSSGGYMFFVLNVSDLLAGVKTVMYTINMLDYDFVGDDDIFQGQALDFPYVYWSVGNQYLGKTCSFYCVNLLHRGEVMHPYYDTLIGLGLSNQIIEPESLSFATINGKKTLVHSFNVTPPDGNPPKKQMQYSTDIVYRPAMPIVNDDNNGSDDSDDVDDG</sequence>
<name>A0A2K9VCA9_9CAUD</name>
<feature type="region of interest" description="Disordered" evidence="1">
    <location>
        <begin position="793"/>
        <end position="812"/>
    </location>
</feature>
<evidence type="ECO:0008006" key="6">
    <source>
        <dbReference type="Google" id="ProtNLM"/>
    </source>
</evidence>
<feature type="domain" description="P68 RBP/TagC-like beta-propeller" evidence="3">
    <location>
        <begin position="571"/>
        <end position="709"/>
    </location>
</feature>
<dbReference type="Pfam" id="PF21311">
    <property type="entry name" value="Phage_RBD_prop"/>
    <property type="match status" value="1"/>
</dbReference>
<dbReference type="NCBIfam" id="TIGR01665">
    <property type="entry name" value="put_anti_recept"/>
    <property type="match status" value="1"/>
</dbReference>
<evidence type="ECO:0000313" key="4">
    <source>
        <dbReference type="EMBL" id="AUV59861.1"/>
    </source>
</evidence>
<feature type="compositionally biased region" description="Acidic residues" evidence="1">
    <location>
        <begin position="801"/>
        <end position="812"/>
    </location>
</feature>
<reference evidence="4 5" key="1">
    <citation type="submission" date="2018-01" db="EMBL/GenBank/DDBJ databases">
        <title>Lactobacillus phages that infect wine-derived L. plantarum strains.</title>
        <authorList>
            <person name="Kyrkou I."/>
            <person name="Hestbjerg Hansen L."/>
        </authorList>
    </citation>
    <scope>NUCLEOTIDE SEQUENCE [LARGE SCALE GENOMIC DNA]</scope>
</reference>
<dbReference type="EMBL" id="MG765276">
    <property type="protein sequence ID" value="AUV59861.1"/>
    <property type="molecule type" value="Genomic_DNA"/>
</dbReference>
<organism evidence="4 5">
    <name type="scientific">Lactobacillus phage Nyseid</name>
    <dbReference type="NCBI Taxonomy" id="2079432"/>
    <lineage>
        <taxon>Viruses</taxon>
        <taxon>Duplodnaviria</taxon>
        <taxon>Heunggongvirae</taxon>
        <taxon>Uroviricota</taxon>
        <taxon>Caudoviricetes</taxon>
        <taxon>Tybeckvirinae</taxon>
        <taxon>Lenusvirus</taxon>
        <taxon>Lenusvirus nyseid</taxon>
    </lineage>
</organism>
<evidence type="ECO:0000313" key="5">
    <source>
        <dbReference type="Proteomes" id="UP000240437"/>
    </source>
</evidence>
<evidence type="ECO:0000256" key="1">
    <source>
        <dbReference type="SAM" id="MobiDB-lite"/>
    </source>
</evidence>
<evidence type="ECO:0000259" key="3">
    <source>
        <dbReference type="Pfam" id="PF21311"/>
    </source>
</evidence>
<proteinExistence type="predicted"/>
<evidence type="ECO:0000259" key="2">
    <source>
        <dbReference type="Pfam" id="PF06605"/>
    </source>
</evidence>
<dbReference type="InterPro" id="IPR007119">
    <property type="entry name" value="Phage_tail_spike_N"/>
</dbReference>
<dbReference type="RefSeq" id="YP_009798321.1">
    <property type="nucleotide sequence ID" value="NC_047925.1"/>
</dbReference>
<dbReference type="Proteomes" id="UP000240437">
    <property type="component" value="Segment"/>
</dbReference>
<dbReference type="GeneID" id="54988771"/>
<dbReference type="InterPro" id="IPR048799">
    <property type="entry name" value="P68_RBP_TagC-like_beta-prop"/>
</dbReference>
<dbReference type="InterPro" id="IPR010572">
    <property type="entry name" value="Tail_dom"/>
</dbReference>
<accession>A0A2K9VCA9</accession>
<feature type="domain" description="Tail spike" evidence="2">
    <location>
        <begin position="160"/>
        <end position="398"/>
    </location>
</feature>
<dbReference type="KEGG" id="vg:54988771"/>
<dbReference type="Pfam" id="PF06605">
    <property type="entry name" value="Prophage_tail"/>
    <property type="match status" value="1"/>
</dbReference>